<evidence type="ECO:0000256" key="1">
    <source>
        <dbReference type="ARBA" id="ARBA00005084"/>
    </source>
</evidence>
<reference evidence="8" key="2">
    <citation type="submission" date="2020-10" db="UniProtKB">
        <authorList>
            <consortium name="WormBaseParasite"/>
        </authorList>
    </citation>
    <scope>IDENTIFICATION</scope>
</reference>
<feature type="region of interest" description="Disordered" evidence="6">
    <location>
        <begin position="57"/>
        <end position="81"/>
    </location>
</feature>
<proteinExistence type="inferred from homology"/>
<dbReference type="PANTHER" id="PTHR10572:SF24">
    <property type="entry name" value="3-HYDROXY-3-METHYLGLUTARYL-COENZYME A REDUCTASE"/>
    <property type="match status" value="1"/>
</dbReference>
<dbReference type="GO" id="GO:0016126">
    <property type="term" value="P:sterol biosynthetic process"/>
    <property type="evidence" value="ECO:0007669"/>
    <property type="project" value="TreeGrafter"/>
</dbReference>
<comment type="subcellular location">
    <subcellularLocation>
        <location evidence="5">Endoplasmic reticulum membrane</location>
        <topology evidence="5">Multi-pass membrane protein</topology>
    </subcellularLocation>
</comment>
<accession>A0A7E4UVP0</accession>
<dbReference type="PROSITE" id="PS00318">
    <property type="entry name" value="HMG_COA_REDUCTASE_2"/>
    <property type="match status" value="1"/>
</dbReference>
<evidence type="ECO:0000256" key="6">
    <source>
        <dbReference type="SAM" id="MobiDB-lite"/>
    </source>
</evidence>
<keyword evidence="4 5" id="KW-0560">Oxidoreductase</keyword>
<dbReference type="FunFam" id="3.30.70.420:FF:000001">
    <property type="entry name" value="3-hydroxy-3-methylglutaryl coenzyme A reductase"/>
    <property type="match status" value="1"/>
</dbReference>
<evidence type="ECO:0000256" key="4">
    <source>
        <dbReference type="ARBA" id="ARBA00023002"/>
    </source>
</evidence>
<dbReference type="InterPro" id="IPR004554">
    <property type="entry name" value="HMG_CoA_Rdtase_eu_arc"/>
</dbReference>
<dbReference type="InterPro" id="IPR023076">
    <property type="entry name" value="HMG_CoA_Rdtase_CS"/>
</dbReference>
<dbReference type="InterPro" id="IPR009029">
    <property type="entry name" value="HMG_CoA_Rdtase_sub-bd_dom_sf"/>
</dbReference>
<dbReference type="PANTHER" id="PTHR10572">
    <property type="entry name" value="3-HYDROXY-3-METHYLGLUTARYL-COENZYME A REDUCTASE"/>
    <property type="match status" value="1"/>
</dbReference>
<dbReference type="SUPFAM" id="SSF55035">
    <property type="entry name" value="NAD-binding domain of HMG-CoA reductase"/>
    <property type="match status" value="1"/>
</dbReference>
<comment type="pathway">
    <text evidence="1 5">Metabolic intermediate biosynthesis; (R)-mevalonate biosynthesis; (R)-mevalonate from acetyl-CoA: step 3/3.</text>
</comment>
<comment type="similarity">
    <text evidence="2 5">Belongs to the HMG-CoA reductase family.</text>
</comment>
<evidence type="ECO:0000256" key="3">
    <source>
        <dbReference type="ARBA" id="ARBA00022857"/>
    </source>
</evidence>
<dbReference type="PROSITE" id="PS01192">
    <property type="entry name" value="HMG_COA_REDUCTASE_3"/>
    <property type="match status" value="1"/>
</dbReference>
<dbReference type="InterPro" id="IPR023282">
    <property type="entry name" value="HMG_CoA_Rdtase_N"/>
</dbReference>
<dbReference type="SUPFAM" id="SSF56542">
    <property type="entry name" value="Substrate-binding domain of HMG-CoA reductase"/>
    <property type="match status" value="1"/>
</dbReference>
<comment type="catalytic activity">
    <reaction evidence="5">
        <text>(R)-mevalonate + 2 NADP(+) + CoA = (3S)-3-hydroxy-3-methylglutaryl-CoA + 2 NADPH + 2 H(+)</text>
        <dbReference type="Rhea" id="RHEA:15989"/>
        <dbReference type="ChEBI" id="CHEBI:15378"/>
        <dbReference type="ChEBI" id="CHEBI:36464"/>
        <dbReference type="ChEBI" id="CHEBI:43074"/>
        <dbReference type="ChEBI" id="CHEBI:57287"/>
        <dbReference type="ChEBI" id="CHEBI:57783"/>
        <dbReference type="ChEBI" id="CHEBI:58349"/>
        <dbReference type="EC" id="1.1.1.34"/>
    </reaction>
</comment>
<dbReference type="Gene3D" id="3.90.770.10">
    <property type="entry name" value="3-hydroxy-3-methylglutaryl-coenzyme A Reductase, Chain A, domain 2"/>
    <property type="match status" value="1"/>
</dbReference>
<dbReference type="GO" id="GO:0015936">
    <property type="term" value="P:coenzyme A metabolic process"/>
    <property type="evidence" value="ECO:0007669"/>
    <property type="project" value="InterPro"/>
</dbReference>
<dbReference type="Gene3D" id="3.30.70.420">
    <property type="entry name" value="Hydroxymethylglutaryl-CoA reductase, class I/II, NAD/NADP-binding domain"/>
    <property type="match status" value="1"/>
</dbReference>
<dbReference type="EC" id="1.1.1.34" evidence="5"/>
<sequence length="548" mass="58977">MSVANGTLASSEPAELSHKLNELLTFYVGDDNREELVQRITACFSEAASSSTKFVVGDDGSDVSSDDTVIEPESTSDATAHEEELTNGFSVDDENESLFRLLQDGKLKQRELEKRVKPERAVGLRRRFVEAKTGTQLDSLPFVGYNYEHVNGACCENIIGYVPIPVGIAGPITINGEELYLPLATTEGALVASINRGCKVISSGTGVTAIVTNDGMTRAPMIVFDSLAEAVALYEWVQVPTNFQLLKIEFESTSRFAKLLRIEPDLEGKILYLRFVATTGDAMGMNMISKAVQAAMELIKKQFPMGRVLALSGNHCVDKKAAGINWIHGRGKSVIASTTIPAEVVRTQLKTTVDALVECANAKFHIGTSTVTTIGGWNAQSANVVAAMFIALGQDAAQVVSSSMCLTDFRKTKDGDLDVTCTMKCLEVGTVGGGTILAPQQATLRMLKCCGPDLQNPGHNAKRLATIICSAVVAGEISLMAALLTDDLVKSHMMHNRSTRDLHANTDTNLARQAMLNIPSNGLPHSKTTKMVEGIKKYAKHSNCANML</sequence>
<dbReference type="InterPro" id="IPR023074">
    <property type="entry name" value="HMG_CoA_Rdtase_cat_sf"/>
</dbReference>
<name>A0A7E4UVP0_PANRE</name>
<dbReference type="Pfam" id="PF00368">
    <property type="entry name" value="HMG-CoA_red"/>
    <property type="match status" value="1"/>
</dbReference>
<dbReference type="WBParaSite" id="Pan_g12964.t1">
    <property type="protein sequence ID" value="Pan_g12964.t1"/>
    <property type="gene ID" value="Pan_g12964"/>
</dbReference>
<keyword evidence="3 5" id="KW-0521">NADP</keyword>
<dbReference type="AlphaFoldDB" id="A0A7E4UVP0"/>
<dbReference type="Proteomes" id="UP000492821">
    <property type="component" value="Unassembled WGS sequence"/>
</dbReference>
<dbReference type="GO" id="GO:0008299">
    <property type="term" value="P:isoprenoid biosynthetic process"/>
    <property type="evidence" value="ECO:0007669"/>
    <property type="project" value="InterPro"/>
</dbReference>
<dbReference type="PROSITE" id="PS50065">
    <property type="entry name" value="HMG_COA_REDUCTASE_4"/>
    <property type="match status" value="1"/>
</dbReference>
<dbReference type="UniPathway" id="UPA00058">
    <property type="reaction ID" value="UER00103"/>
</dbReference>
<dbReference type="Gene3D" id="1.10.3270.10">
    <property type="entry name" value="HMGR, N-terminal domain"/>
    <property type="match status" value="1"/>
</dbReference>
<evidence type="ECO:0000313" key="7">
    <source>
        <dbReference type="Proteomes" id="UP000492821"/>
    </source>
</evidence>
<evidence type="ECO:0000256" key="2">
    <source>
        <dbReference type="ARBA" id="ARBA00007661"/>
    </source>
</evidence>
<evidence type="ECO:0000313" key="8">
    <source>
        <dbReference type="WBParaSite" id="Pan_g12964.t1"/>
    </source>
</evidence>
<dbReference type="PROSITE" id="PS00066">
    <property type="entry name" value="HMG_COA_REDUCTASE_1"/>
    <property type="match status" value="1"/>
</dbReference>
<keyword evidence="7" id="KW-1185">Reference proteome</keyword>
<reference evidence="7" key="1">
    <citation type="journal article" date="2013" name="Genetics">
        <title>The draft genome and transcriptome of Panagrellus redivivus are shaped by the harsh demands of a free-living lifestyle.</title>
        <authorList>
            <person name="Srinivasan J."/>
            <person name="Dillman A.R."/>
            <person name="Macchietto M.G."/>
            <person name="Heikkinen L."/>
            <person name="Lakso M."/>
            <person name="Fracchia K.M."/>
            <person name="Antoshechkin I."/>
            <person name="Mortazavi A."/>
            <person name="Wong G."/>
            <person name="Sternberg P.W."/>
        </authorList>
    </citation>
    <scope>NUCLEOTIDE SEQUENCE [LARGE SCALE GENOMIC DNA]</scope>
    <source>
        <strain evidence="7">MT8872</strain>
    </source>
</reference>
<evidence type="ECO:0000256" key="5">
    <source>
        <dbReference type="RuleBase" id="RU361219"/>
    </source>
</evidence>
<protein>
    <recommendedName>
        <fullName evidence="5">3-hydroxy-3-methylglutaryl coenzyme A reductase</fullName>
        <shortName evidence="5">HMG-CoA reductase</shortName>
        <ecNumber evidence="5">1.1.1.34</ecNumber>
    </recommendedName>
</protein>
<dbReference type="InterPro" id="IPR002202">
    <property type="entry name" value="HMG_CoA_Rdtase"/>
</dbReference>
<dbReference type="CDD" id="cd00643">
    <property type="entry name" value="HMG-CoA_reductase_classI"/>
    <property type="match status" value="1"/>
</dbReference>
<dbReference type="InterPro" id="IPR009023">
    <property type="entry name" value="HMG_CoA_Rdtase_NAD(P)-bd_sf"/>
</dbReference>
<dbReference type="GO" id="GO:0005778">
    <property type="term" value="C:peroxisomal membrane"/>
    <property type="evidence" value="ECO:0007669"/>
    <property type="project" value="TreeGrafter"/>
</dbReference>
<dbReference type="NCBIfam" id="TIGR00533">
    <property type="entry name" value="HMG_CoA_R_NADP"/>
    <property type="match status" value="1"/>
</dbReference>
<feature type="compositionally biased region" description="Acidic residues" evidence="6">
    <location>
        <begin position="59"/>
        <end position="70"/>
    </location>
</feature>
<dbReference type="GO" id="GO:0004420">
    <property type="term" value="F:hydroxymethylglutaryl-CoA reductase (NADPH) activity"/>
    <property type="evidence" value="ECO:0007669"/>
    <property type="project" value="UniProtKB-EC"/>
</dbReference>
<dbReference type="PRINTS" id="PR00071">
    <property type="entry name" value="HMGCOARDTASE"/>
</dbReference>
<keyword evidence="5" id="KW-0256">Endoplasmic reticulum</keyword>
<organism evidence="7 8">
    <name type="scientific">Panagrellus redivivus</name>
    <name type="common">Microworm</name>
    <dbReference type="NCBI Taxonomy" id="6233"/>
    <lineage>
        <taxon>Eukaryota</taxon>
        <taxon>Metazoa</taxon>
        <taxon>Ecdysozoa</taxon>
        <taxon>Nematoda</taxon>
        <taxon>Chromadorea</taxon>
        <taxon>Rhabditida</taxon>
        <taxon>Tylenchina</taxon>
        <taxon>Panagrolaimomorpha</taxon>
        <taxon>Panagrolaimoidea</taxon>
        <taxon>Panagrolaimidae</taxon>
        <taxon>Panagrellus</taxon>
    </lineage>
</organism>
<dbReference type="GO" id="GO:0005789">
    <property type="term" value="C:endoplasmic reticulum membrane"/>
    <property type="evidence" value="ECO:0007669"/>
    <property type="project" value="UniProtKB-SubCell"/>
</dbReference>